<evidence type="ECO:0000313" key="5">
    <source>
        <dbReference type="EMBL" id="NKM48247.1"/>
    </source>
</evidence>
<evidence type="ECO:0000313" key="6">
    <source>
        <dbReference type="Proteomes" id="UP000662259"/>
    </source>
</evidence>
<sequence>MSQRLWTPSDDTIDQSAMTKLREFCAVRNAIAIPDHDAFHQWSIDERGAFWSAVWDFCGVRGTKGARELVDGDVMLDARFFPDAELNFAENLLVKHGPGDALVYRGEDKVSYRWSWDQLHSTVSKLQQAFRAMGIGKGDRISAMMPNMPETIACMLATASIGAIWSSCLCRLMQQRNTTRQWR</sequence>
<dbReference type="PANTHER" id="PTHR42921:SF1">
    <property type="entry name" value="ACETOACETYL-COA SYNTHETASE"/>
    <property type="match status" value="1"/>
</dbReference>
<dbReference type="EMBL" id="WIEZ01000015">
    <property type="protein sequence ID" value="NKM48247.1"/>
    <property type="molecule type" value="Genomic_DNA"/>
</dbReference>
<dbReference type="Pfam" id="PF16177">
    <property type="entry name" value="ACAS_N"/>
    <property type="match status" value="1"/>
</dbReference>
<dbReference type="InterPro" id="IPR032387">
    <property type="entry name" value="ACAS_N"/>
</dbReference>
<proteinExistence type="inferred from homology"/>
<name>A0A8I2GXJ4_RHILV</name>
<evidence type="ECO:0000256" key="2">
    <source>
        <dbReference type="SAM" id="Phobius"/>
    </source>
</evidence>
<dbReference type="InterPro" id="IPR000873">
    <property type="entry name" value="AMP-dep_synth/lig_dom"/>
</dbReference>
<dbReference type="Proteomes" id="UP000662259">
    <property type="component" value="Unassembled WGS sequence"/>
</dbReference>
<evidence type="ECO:0000259" key="3">
    <source>
        <dbReference type="Pfam" id="PF00501"/>
    </source>
</evidence>
<reference evidence="5" key="1">
    <citation type="submission" date="2019-10" db="EMBL/GenBank/DDBJ databases">
        <title>Rhizobium leguminosarum symbiovar viciae collection.</title>
        <authorList>
            <person name="Boivin S."/>
            <person name="Lepetit M."/>
        </authorList>
    </citation>
    <scope>NUCLEOTIDE SEQUENCE</scope>
    <source>
        <strain evidence="5">L143</strain>
    </source>
</reference>
<feature type="transmembrane region" description="Helical" evidence="2">
    <location>
        <begin position="155"/>
        <end position="173"/>
    </location>
</feature>
<dbReference type="GO" id="GO:0030729">
    <property type="term" value="F:acetoacetate-CoA ligase activity"/>
    <property type="evidence" value="ECO:0007669"/>
    <property type="project" value="TreeGrafter"/>
</dbReference>
<keyword evidence="2" id="KW-1133">Transmembrane helix</keyword>
<evidence type="ECO:0000256" key="1">
    <source>
        <dbReference type="ARBA" id="ARBA00006432"/>
    </source>
</evidence>
<dbReference type="PANTHER" id="PTHR42921">
    <property type="entry name" value="ACETOACETYL-COA SYNTHETASE"/>
    <property type="match status" value="1"/>
</dbReference>
<dbReference type="Pfam" id="PF00501">
    <property type="entry name" value="AMP-binding"/>
    <property type="match status" value="1"/>
</dbReference>
<feature type="domain" description="AMP-dependent synthetase/ligase" evidence="3">
    <location>
        <begin position="101"/>
        <end position="166"/>
    </location>
</feature>
<organism evidence="5 6">
    <name type="scientific">Rhizobium leguminosarum bv. viciae</name>
    <dbReference type="NCBI Taxonomy" id="387"/>
    <lineage>
        <taxon>Bacteria</taxon>
        <taxon>Pseudomonadati</taxon>
        <taxon>Pseudomonadota</taxon>
        <taxon>Alphaproteobacteria</taxon>
        <taxon>Hyphomicrobiales</taxon>
        <taxon>Rhizobiaceae</taxon>
        <taxon>Rhizobium/Agrobacterium group</taxon>
        <taxon>Rhizobium</taxon>
    </lineage>
</organism>
<gene>
    <name evidence="5" type="ORF">GFL91_25420</name>
</gene>
<protein>
    <submittedName>
        <fullName evidence="5">AMP-binding protein</fullName>
    </submittedName>
</protein>
<evidence type="ECO:0000259" key="4">
    <source>
        <dbReference type="Pfam" id="PF16177"/>
    </source>
</evidence>
<accession>A0A8I2GXJ4</accession>
<comment type="caution">
    <text evidence="5">The sequence shown here is derived from an EMBL/GenBank/DDBJ whole genome shotgun (WGS) entry which is preliminary data.</text>
</comment>
<dbReference type="InterPro" id="IPR042099">
    <property type="entry name" value="ANL_N_sf"/>
</dbReference>
<feature type="domain" description="Acetyl-coenzyme A synthetase N-terminal" evidence="4">
    <location>
        <begin position="37"/>
        <end position="91"/>
    </location>
</feature>
<dbReference type="AlphaFoldDB" id="A0A8I2GXJ4"/>
<dbReference type="Gene3D" id="3.40.50.12780">
    <property type="entry name" value="N-terminal domain of ligase-like"/>
    <property type="match status" value="1"/>
</dbReference>
<dbReference type="SUPFAM" id="SSF56801">
    <property type="entry name" value="Acetyl-CoA synthetase-like"/>
    <property type="match status" value="1"/>
</dbReference>
<keyword evidence="2" id="KW-0812">Transmembrane</keyword>
<comment type="similarity">
    <text evidence="1">Belongs to the ATP-dependent AMP-binding enzyme family.</text>
</comment>
<keyword evidence="2" id="KW-0472">Membrane</keyword>